<accession>E3GZI0</accession>
<comment type="activity regulation">
    <text evidence="11">Inhibited by UTP.</text>
</comment>
<evidence type="ECO:0000256" key="1">
    <source>
        <dbReference type="ARBA" id="ARBA00004496"/>
    </source>
</evidence>
<dbReference type="PANTHER" id="PTHR42833:SF4">
    <property type="entry name" value="URIDYLATE KINASE PUMPKIN, CHLOROPLASTIC"/>
    <property type="match status" value="1"/>
</dbReference>
<dbReference type="SUPFAM" id="SSF53633">
    <property type="entry name" value="Carbamate kinase-like"/>
    <property type="match status" value="1"/>
</dbReference>
<comment type="function">
    <text evidence="11">Catalyzes the reversible phosphorylation of UMP to UDP.</text>
</comment>
<organism evidence="13 14">
    <name type="scientific">Methanothermus fervidus (strain ATCC 43054 / DSM 2088 / JCM 10308 / V24 S)</name>
    <dbReference type="NCBI Taxonomy" id="523846"/>
    <lineage>
        <taxon>Archaea</taxon>
        <taxon>Methanobacteriati</taxon>
        <taxon>Methanobacteriota</taxon>
        <taxon>Methanomada group</taxon>
        <taxon>Methanobacteria</taxon>
        <taxon>Methanobacteriales</taxon>
        <taxon>Methanothermaceae</taxon>
        <taxon>Methanothermus</taxon>
    </lineage>
</organism>
<dbReference type="UniPathway" id="UPA00159">
    <property type="reaction ID" value="UER00275"/>
</dbReference>
<feature type="binding site" evidence="11">
    <location>
        <position position="148"/>
    </location>
    <ligand>
        <name>ATP</name>
        <dbReference type="ChEBI" id="CHEBI:30616"/>
    </ligand>
</feature>
<evidence type="ECO:0000256" key="8">
    <source>
        <dbReference type="ARBA" id="ARBA00022840"/>
    </source>
</evidence>
<keyword evidence="9 11" id="KW-0665">Pyrimidine biosynthesis</keyword>
<evidence type="ECO:0000256" key="6">
    <source>
        <dbReference type="ARBA" id="ARBA00022741"/>
    </source>
</evidence>
<feature type="binding site" evidence="11">
    <location>
        <begin position="113"/>
        <end position="119"/>
    </location>
    <ligand>
        <name>UMP</name>
        <dbReference type="ChEBI" id="CHEBI:57865"/>
    </ligand>
</feature>
<name>E3GZI0_METFV</name>
<protein>
    <recommendedName>
        <fullName evidence="11">Uridylate kinase</fullName>
        <shortName evidence="11">UK</shortName>
        <ecNumber evidence="11">2.7.4.22</ecNumber>
    </recommendedName>
    <alternativeName>
        <fullName evidence="11">Uridine monophosphate kinase</fullName>
        <shortName evidence="11">UMP kinase</shortName>
        <shortName evidence="11">UMPK</shortName>
    </alternativeName>
</protein>
<comment type="catalytic activity">
    <reaction evidence="10 11">
        <text>UMP + ATP = UDP + ADP</text>
        <dbReference type="Rhea" id="RHEA:24400"/>
        <dbReference type="ChEBI" id="CHEBI:30616"/>
        <dbReference type="ChEBI" id="CHEBI:57865"/>
        <dbReference type="ChEBI" id="CHEBI:58223"/>
        <dbReference type="ChEBI" id="CHEBI:456216"/>
        <dbReference type="EC" id="2.7.4.22"/>
    </reaction>
</comment>
<evidence type="ECO:0000256" key="11">
    <source>
        <dbReference type="HAMAP-Rule" id="MF_01220"/>
    </source>
</evidence>
<feature type="binding site" evidence="11">
    <location>
        <begin position="9"/>
        <end position="10"/>
    </location>
    <ligand>
        <name>ATP</name>
        <dbReference type="ChEBI" id="CHEBI:30616"/>
    </ligand>
</feature>
<dbReference type="Pfam" id="PF00696">
    <property type="entry name" value="AA_kinase"/>
    <property type="match status" value="1"/>
</dbReference>
<dbReference type="GO" id="GO:0005524">
    <property type="term" value="F:ATP binding"/>
    <property type="evidence" value="ECO:0007669"/>
    <property type="project" value="UniProtKB-KW"/>
</dbReference>
<dbReference type="STRING" id="523846.Mfer_0914"/>
<dbReference type="GO" id="GO:0006225">
    <property type="term" value="P:UDP biosynthetic process"/>
    <property type="evidence" value="ECO:0007669"/>
    <property type="project" value="TreeGrafter"/>
</dbReference>
<evidence type="ECO:0000256" key="10">
    <source>
        <dbReference type="ARBA" id="ARBA00047767"/>
    </source>
</evidence>
<dbReference type="Gene3D" id="3.40.1160.10">
    <property type="entry name" value="Acetylglutamate kinase-like"/>
    <property type="match status" value="1"/>
</dbReference>
<dbReference type="GO" id="GO:0033862">
    <property type="term" value="F:UMP kinase activity"/>
    <property type="evidence" value="ECO:0007669"/>
    <property type="project" value="UniProtKB-EC"/>
</dbReference>
<dbReference type="InterPro" id="IPR036393">
    <property type="entry name" value="AceGlu_kinase-like_sf"/>
</dbReference>
<dbReference type="PIRSF" id="PIRSF005650">
    <property type="entry name" value="Uridylate_kin"/>
    <property type="match status" value="1"/>
</dbReference>
<dbReference type="AlphaFoldDB" id="E3GZI0"/>
<keyword evidence="6 11" id="KW-0547">Nucleotide-binding</keyword>
<gene>
    <name evidence="11" type="primary">pyrH</name>
    <name evidence="13" type="ordered locus">Mfer_0914</name>
</gene>
<evidence type="ECO:0000256" key="4">
    <source>
        <dbReference type="ARBA" id="ARBA00022490"/>
    </source>
</evidence>
<sequence length="223" mass="24569">MKIVIIIGGSVLMEDSNPKKFREYAKILRDLSKDHKIWIVIGGGKPAREYIALARSLGANEAQCDDIGIDVTRLNAKLLKIALGDSAYPEIAKNFQEALKFSESKKIVIMGGTEPAHSTDAVGAILAEFVDADILINLTSVDGFYDKDPKKYKDAKFYSKVTISKMLEVLDNKSMAGTYEFFDRTALDVVSRSKIKLKIANGKDPQNLLRVLKGEVGTTVIPK</sequence>
<comment type="subcellular location">
    <subcellularLocation>
        <location evidence="1 11">Cytoplasm</location>
    </subcellularLocation>
</comment>
<dbReference type="InterPro" id="IPR011817">
    <property type="entry name" value="Uridylate_kinase"/>
</dbReference>
<keyword evidence="8 11" id="KW-0067">ATP-binding</keyword>
<evidence type="ECO:0000256" key="7">
    <source>
        <dbReference type="ARBA" id="ARBA00022777"/>
    </source>
</evidence>
<comment type="subunit">
    <text evidence="11">Homohexamer.</text>
</comment>
<evidence type="ECO:0000259" key="12">
    <source>
        <dbReference type="Pfam" id="PF00696"/>
    </source>
</evidence>
<keyword evidence="7 11" id="KW-0418">Kinase</keyword>
<dbReference type="PANTHER" id="PTHR42833">
    <property type="entry name" value="URIDYLATE KINASE"/>
    <property type="match status" value="1"/>
</dbReference>
<feature type="binding site" evidence="11">
    <location>
        <position position="43"/>
    </location>
    <ligand>
        <name>UMP</name>
        <dbReference type="ChEBI" id="CHEBI:57865"/>
    </ligand>
</feature>
<evidence type="ECO:0000313" key="14">
    <source>
        <dbReference type="Proteomes" id="UP000002315"/>
    </source>
</evidence>
<dbReference type="EC" id="2.7.4.22" evidence="11"/>
<feature type="binding site" evidence="11">
    <location>
        <position position="44"/>
    </location>
    <ligand>
        <name>ATP</name>
        <dbReference type="ChEBI" id="CHEBI:30616"/>
    </ligand>
</feature>
<dbReference type="KEGG" id="mfv:Mfer_0914"/>
<keyword evidence="4 11" id="KW-0963">Cytoplasm</keyword>
<dbReference type="InterPro" id="IPR001048">
    <property type="entry name" value="Asp/Glu/Uridylate_kinase"/>
</dbReference>
<dbReference type="NCBIfam" id="TIGR02076">
    <property type="entry name" value="pyrH_arch"/>
    <property type="match status" value="1"/>
</dbReference>
<dbReference type="HOGENOM" id="CLU_079546_0_0_2"/>
<feature type="binding site" evidence="11">
    <location>
        <position position="145"/>
    </location>
    <ligand>
        <name>ATP</name>
        <dbReference type="ChEBI" id="CHEBI:30616"/>
    </ligand>
</feature>
<evidence type="ECO:0000256" key="2">
    <source>
        <dbReference type="ARBA" id="ARBA00004791"/>
    </source>
</evidence>
<feature type="binding site" evidence="11">
    <location>
        <position position="139"/>
    </location>
    <ligand>
        <name>ATP</name>
        <dbReference type="ChEBI" id="CHEBI:30616"/>
    </ligand>
</feature>
<dbReference type="GO" id="GO:0005737">
    <property type="term" value="C:cytoplasm"/>
    <property type="evidence" value="ECO:0007669"/>
    <property type="project" value="UniProtKB-SubCell"/>
</dbReference>
<dbReference type="InterPro" id="IPR011818">
    <property type="entry name" value="Uridylate_kinase_arch/spir"/>
</dbReference>
<proteinExistence type="inferred from homology"/>
<feature type="binding site" evidence="11">
    <location>
        <position position="65"/>
    </location>
    <ligand>
        <name>UMP</name>
        <dbReference type="ChEBI" id="CHEBI:57865"/>
    </ligand>
</feature>
<comment type="similarity">
    <text evidence="3 11">Belongs to the UMP kinase family.</text>
</comment>
<comment type="caution">
    <text evidence="11">Lacks conserved residue(s) required for the propagation of feature annotation.</text>
</comment>
<evidence type="ECO:0000256" key="3">
    <source>
        <dbReference type="ARBA" id="ARBA00007614"/>
    </source>
</evidence>
<evidence type="ECO:0000256" key="5">
    <source>
        <dbReference type="ARBA" id="ARBA00022679"/>
    </source>
</evidence>
<evidence type="ECO:0000313" key="13">
    <source>
        <dbReference type="EMBL" id="ADP77712.1"/>
    </source>
</evidence>
<keyword evidence="5 11" id="KW-0808">Transferase</keyword>
<keyword evidence="14" id="KW-1185">Reference proteome</keyword>
<dbReference type="HAMAP" id="MF_01220_A">
    <property type="entry name" value="PyrH_A"/>
    <property type="match status" value="1"/>
</dbReference>
<reference evidence="13 14" key="1">
    <citation type="journal article" date="2010" name="Stand. Genomic Sci.">
        <title>Complete genome sequence of Methanothermus fervidus type strain (V24S).</title>
        <authorList>
            <person name="Anderson I."/>
            <person name="Djao O.D."/>
            <person name="Misra M."/>
            <person name="Chertkov O."/>
            <person name="Nolan M."/>
            <person name="Lucas S."/>
            <person name="Lapidus A."/>
            <person name="Del Rio T.G."/>
            <person name="Tice H."/>
            <person name="Cheng J.F."/>
            <person name="Tapia R."/>
            <person name="Han C."/>
            <person name="Goodwin L."/>
            <person name="Pitluck S."/>
            <person name="Liolios K."/>
            <person name="Ivanova N."/>
            <person name="Mavromatis K."/>
            <person name="Mikhailova N."/>
            <person name="Pati A."/>
            <person name="Brambilla E."/>
            <person name="Chen A."/>
            <person name="Palaniappan K."/>
            <person name="Land M."/>
            <person name="Hauser L."/>
            <person name="Chang Y.J."/>
            <person name="Jeffries C.D."/>
            <person name="Sikorski J."/>
            <person name="Spring S."/>
            <person name="Rohde M."/>
            <person name="Eichinger K."/>
            <person name="Huber H."/>
            <person name="Wirth R."/>
            <person name="Goker M."/>
            <person name="Detter J.C."/>
            <person name="Woyke T."/>
            <person name="Bristow J."/>
            <person name="Eisen J.A."/>
            <person name="Markowitz V."/>
            <person name="Hugenholtz P."/>
            <person name="Klenk H.P."/>
            <person name="Kyrpides N.C."/>
        </authorList>
    </citation>
    <scope>NUCLEOTIDE SEQUENCE [LARGE SCALE GENOMIC DNA]</scope>
    <source>
        <strain evidence="14">ATCC 43054 / DSM 2088 / JCM 10308 / V24 S</strain>
    </source>
</reference>
<feature type="domain" description="Aspartate/glutamate/uridylate kinase" evidence="12">
    <location>
        <begin position="1"/>
        <end position="201"/>
    </location>
</feature>
<comment type="pathway">
    <text evidence="2 11">Pyrimidine metabolism; CTP biosynthesis via de novo pathway; UDP from UMP (UMPK route): step 1/1.</text>
</comment>
<dbReference type="GO" id="GO:0044210">
    <property type="term" value="P:'de novo' CTP biosynthetic process"/>
    <property type="evidence" value="ECO:0007669"/>
    <property type="project" value="UniProtKB-UniRule"/>
</dbReference>
<evidence type="ECO:0000256" key="9">
    <source>
        <dbReference type="ARBA" id="ARBA00022975"/>
    </source>
</evidence>
<feature type="binding site" evidence="11">
    <location>
        <position position="48"/>
    </location>
    <ligand>
        <name>ATP</name>
        <dbReference type="ChEBI" id="CHEBI:30616"/>
    </ligand>
</feature>
<dbReference type="CDD" id="cd04253">
    <property type="entry name" value="AAK_UMPK-PyrH-Pf"/>
    <property type="match status" value="1"/>
</dbReference>
<dbReference type="Proteomes" id="UP000002315">
    <property type="component" value="Chromosome"/>
</dbReference>
<dbReference type="EMBL" id="CP002278">
    <property type="protein sequence ID" value="ADP77712.1"/>
    <property type="molecule type" value="Genomic_DNA"/>
</dbReference>
<dbReference type="OrthoDB" id="372251at2157"/>